<dbReference type="Proteomes" id="UP001249851">
    <property type="component" value="Unassembled WGS sequence"/>
</dbReference>
<gene>
    <name evidence="3" type="ORF">P5673_002460</name>
</gene>
<evidence type="ECO:0000313" key="4">
    <source>
        <dbReference type="Proteomes" id="UP001249851"/>
    </source>
</evidence>
<dbReference type="Pfam" id="PF13837">
    <property type="entry name" value="Myb_DNA-bind_4"/>
    <property type="match status" value="1"/>
</dbReference>
<sequence length="250" mass="28166">MASDGTRWSKDEINALIDAYSDAKMSADPMTTNRELYSSIQSLLELNNDVQRSTKQIETKVKKLKSVYSKLKDRMNVSGAERPYDSKSLSSVEKAVFQHWDNLDRVLGTHPVEDPPDEHLMESSAEGESDETESSAVNEVESGVAETNTESSAAEVNTTQTSKPPKRKSGKDGKPKKKPRFCDVVGQSNDQMKQMQDYMQSNSVTLEERSKEREEDREFFRQMLSMMSQTMMGMTQMLVQRAGSGYHPPT</sequence>
<reference evidence="3" key="2">
    <citation type="journal article" date="2023" name="Science">
        <title>Genomic signatures of disease resistance in endangered staghorn corals.</title>
        <authorList>
            <person name="Vollmer S.V."/>
            <person name="Selwyn J.D."/>
            <person name="Despard B.A."/>
            <person name="Roesel C.L."/>
        </authorList>
    </citation>
    <scope>NUCLEOTIDE SEQUENCE</scope>
    <source>
        <strain evidence="3">K2</strain>
    </source>
</reference>
<comment type="caution">
    <text evidence="3">The sequence shown here is derived from an EMBL/GenBank/DDBJ whole genome shotgun (WGS) entry which is preliminary data.</text>
</comment>
<accession>A0AAD9R3N1</accession>
<dbReference type="EMBL" id="JARQWQ010000004">
    <property type="protein sequence ID" value="KAK2572243.1"/>
    <property type="molecule type" value="Genomic_DNA"/>
</dbReference>
<dbReference type="Gene3D" id="1.10.10.60">
    <property type="entry name" value="Homeodomain-like"/>
    <property type="match status" value="1"/>
</dbReference>
<feature type="region of interest" description="Disordered" evidence="1">
    <location>
        <begin position="107"/>
        <end position="189"/>
    </location>
</feature>
<keyword evidence="4" id="KW-1185">Reference proteome</keyword>
<proteinExistence type="predicted"/>
<dbReference type="AlphaFoldDB" id="A0AAD9R3N1"/>
<feature type="compositionally biased region" description="Basic residues" evidence="1">
    <location>
        <begin position="164"/>
        <end position="179"/>
    </location>
</feature>
<protein>
    <recommendedName>
        <fullName evidence="2">Myb/SANT-like DNA-binding domain-containing protein</fullName>
    </recommendedName>
</protein>
<reference evidence="3" key="1">
    <citation type="journal article" date="2023" name="G3 (Bethesda)">
        <title>Whole genome assembly and annotation of the endangered Caribbean coral Acropora cervicornis.</title>
        <authorList>
            <person name="Selwyn J.D."/>
            <person name="Vollmer S.V."/>
        </authorList>
    </citation>
    <scope>NUCLEOTIDE SEQUENCE</scope>
    <source>
        <strain evidence="3">K2</strain>
    </source>
</reference>
<organism evidence="3 4">
    <name type="scientific">Acropora cervicornis</name>
    <name type="common">Staghorn coral</name>
    <dbReference type="NCBI Taxonomy" id="6130"/>
    <lineage>
        <taxon>Eukaryota</taxon>
        <taxon>Metazoa</taxon>
        <taxon>Cnidaria</taxon>
        <taxon>Anthozoa</taxon>
        <taxon>Hexacorallia</taxon>
        <taxon>Scleractinia</taxon>
        <taxon>Astrocoeniina</taxon>
        <taxon>Acroporidae</taxon>
        <taxon>Acropora</taxon>
    </lineage>
</organism>
<name>A0AAD9R3N1_ACRCE</name>
<evidence type="ECO:0000313" key="3">
    <source>
        <dbReference type="EMBL" id="KAK2572243.1"/>
    </source>
</evidence>
<evidence type="ECO:0000259" key="2">
    <source>
        <dbReference type="Pfam" id="PF13837"/>
    </source>
</evidence>
<feature type="compositionally biased region" description="Polar residues" evidence="1">
    <location>
        <begin position="145"/>
        <end position="161"/>
    </location>
</feature>
<evidence type="ECO:0000256" key="1">
    <source>
        <dbReference type="SAM" id="MobiDB-lite"/>
    </source>
</evidence>
<feature type="compositionally biased region" description="Basic and acidic residues" evidence="1">
    <location>
        <begin position="111"/>
        <end position="121"/>
    </location>
</feature>
<dbReference type="InterPro" id="IPR044822">
    <property type="entry name" value="Myb_DNA-bind_4"/>
</dbReference>
<feature type="domain" description="Myb/SANT-like DNA-binding" evidence="2">
    <location>
        <begin position="6"/>
        <end position="84"/>
    </location>
</feature>